<evidence type="ECO:0000313" key="11">
    <source>
        <dbReference type="Proteomes" id="UP000827092"/>
    </source>
</evidence>
<evidence type="ECO:0000256" key="7">
    <source>
        <dbReference type="ARBA" id="ARBA00023034"/>
    </source>
</evidence>
<dbReference type="Pfam" id="PF06990">
    <property type="entry name" value="Gal-3-0_sulfotr"/>
    <property type="match status" value="1"/>
</dbReference>
<dbReference type="InterPro" id="IPR009729">
    <property type="entry name" value="Gal-3-0_sulfotransfrase"/>
</dbReference>
<keyword evidence="7" id="KW-0333">Golgi apparatus</keyword>
<dbReference type="GO" id="GO:0000139">
    <property type="term" value="C:Golgi membrane"/>
    <property type="evidence" value="ECO:0007669"/>
    <property type="project" value="UniProtKB-SubCell"/>
</dbReference>
<name>A0AAV6V2Q9_9ARAC</name>
<keyword evidence="9" id="KW-0325">Glycoprotein</keyword>
<comment type="caution">
    <text evidence="10">The sequence shown here is derived from an EMBL/GenBank/DDBJ whole genome shotgun (WGS) entry which is preliminary data.</text>
</comment>
<dbReference type="PANTHER" id="PTHR14647">
    <property type="entry name" value="GALACTOSE-3-O-SULFOTRANSFERASE"/>
    <property type="match status" value="1"/>
</dbReference>
<evidence type="ECO:0000256" key="9">
    <source>
        <dbReference type="ARBA" id="ARBA00023180"/>
    </source>
</evidence>
<proteinExistence type="inferred from homology"/>
<evidence type="ECO:0000256" key="5">
    <source>
        <dbReference type="ARBA" id="ARBA00022968"/>
    </source>
</evidence>
<keyword evidence="11" id="KW-1185">Reference proteome</keyword>
<evidence type="ECO:0000256" key="8">
    <source>
        <dbReference type="ARBA" id="ARBA00023136"/>
    </source>
</evidence>
<evidence type="ECO:0000256" key="3">
    <source>
        <dbReference type="ARBA" id="ARBA00022679"/>
    </source>
</evidence>
<dbReference type="Proteomes" id="UP000827092">
    <property type="component" value="Unassembled WGS sequence"/>
</dbReference>
<reference evidence="10 11" key="1">
    <citation type="journal article" date="2022" name="Nat. Ecol. Evol.">
        <title>A masculinizing supergene underlies an exaggerated male reproductive morph in a spider.</title>
        <authorList>
            <person name="Hendrickx F."/>
            <person name="De Corte Z."/>
            <person name="Sonet G."/>
            <person name="Van Belleghem S.M."/>
            <person name="Kostlbacher S."/>
            <person name="Vangestel C."/>
        </authorList>
    </citation>
    <scope>NUCLEOTIDE SEQUENCE [LARGE SCALE GENOMIC DNA]</scope>
    <source>
        <strain evidence="10">W744_W776</strain>
    </source>
</reference>
<sequence length="401" mass="47539">MDGIGWPGSQFTATSVRTIPCLPRKNVVFLKTHKCASTSVQNILMRYAHHNNLTLVIPVLPKHHYFSLSKPFTKEMLANAPWQILGYNILCHHMVFNKPEIEKLMPKDSLYISIIRNPVSLFESLYEYDELQDFYQMDIEEYARGTKNASVVTKLRNRSNAMGRNQMLFDFGVHPAFFNNRAMIERAIENIENNFDFIMVAEYFDESVVLLRHILCWDLDDIISLTINARMRNYKKNLTEEARKNLEEWNWGDKMLYDYFLKKFHETVDEFGKEQLEAEVQELRVRRNEWFEYCVEKKVEAKNLSYNIWSNKVAGYALKNNIQNITCEDLVKPEKYFTSEIRQHQLIESITKGATISNYGPMSFRRLIDFKMLKGKEQGIARNILLNQYKYRRRKFPRIKE</sequence>
<dbReference type="InterPro" id="IPR027417">
    <property type="entry name" value="P-loop_NTPase"/>
</dbReference>
<evidence type="ECO:0000256" key="1">
    <source>
        <dbReference type="ARBA" id="ARBA00004323"/>
    </source>
</evidence>
<keyword evidence="3" id="KW-0808">Transferase</keyword>
<keyword evidence="8" id="KW-0472">Membrane</keyword>
<evidence type="ECO:0000313" key="10">
    <source>
        <dbReference type="EMBL" id="KAG8190960.1"/>
    </source>
</evidence>
<dbReference type="GO" id="GO:0001733">
    <property type="term" value="F:galactosylceramide sulfotransferase activity"/>
    <property type="evidence" value="ECO:0007669"/>
    <property type="project" value="InterPro"/>
</dbReference>
<keyword evidence="6" id="KW-1133">Transmembrane helix</keyword>
<dbReference type="GO" id="GO:0009247">
    <property type="term" value="P:glycolipid biosynthetic process"/>
    <property type="evidence" value="ECO:0007669"/>
    <property type="project" value="InterPro"/>
</dbReference>
<evidence type="ECO:0000256" key="2">
    <source>
        <dbReference type="ARBA" id="ARBA00008124"/>
    </source>
</evidence>
<dbReference type="EMBL" id="JAFNEN010000169">
    <property type="protein sequence ID" value="KAG8190960.1"/>
    <property type="molecule type" value="Genomic_DNA"/>
</dbReference>
<organism evidence="10 11">
    <name type="scientific">Oedothorax gibbosus</name>
    <dbReference type="NCBI Taxonomy" id="931172"/>
    <lineage>
        <taxon>Eukaryota</taxon>
        <taxon>Metazoa</taxon>
        <taxon>Ecdysozoa</taxon>
        <taxon>Arthropoda</taxon>
        <taxon>Chelicerata</taxon>
        <taxon>Arachnida</taxon>
        <taxon>Araneae</taxon>
        <taxon>Araneomorphae</taxon>
        <taxon>Entelegynae</taxon>
        <taxon>Araneoidea</taxon>
        <taxon>Linyphiidae</taxon>
        <taxon>Erigoninae</taxon>
        <taxon>Oedothorax</taxon>
    </lineage>
</organism>
<evidence type="ECO:0000256" key="6">
    <source>
        <dbReference type="ARBA" id="ARBA00022989"/>
    </source>
</evidence>
<dbReference type="AlphaFoldDB" id="A0AAV6V2Q9"/>
<evidence type="ECO:0000256" key="4">
    <source>
        <dbReference type="ARBA" id="ARBA00022692"/>
    </source>
</evidence>
<protein>
    <submittedName>
        <fullName evidence="10">Uncharacterized protein</fullName>
    </submittedName>
</protein>
<comment type="similarity">
    <text evidence="2">Belongs to the galactose-3-O-sulfotransferase family.</text>
</comment>
<comment type="subcellular location">
    <subcellularLocation>
        <location evidence="1">Golgi apparatus membrane</location>
        <topology evidence="1">Single-pass type II membrane protein</topology>
    </subcellularLocation>
</comment>
<dbReference type="PANTHER" id="PTHR14647:SF87">
    <property type="entry name" value="PUTATIVE-RELATED"/>
    <property type="match status" value="1"/>
</dbReference>
<dbReference type="Gene3D" id="3.40.50.300">
    <property type="entry name" value="P-loop containing nucleotide triphosphate hydrolases"/>
    <property type="match status" value="1"/>
</dbReference>
<accession>A0AAV6V2Q9</accession>
<keyword evidence="5" id="KW-0735">Signal-anchor</keyword>
<dbReference type="SUPFAM" id="SSF52540">
    <property type="entry name" value="P-loop containing nucleoside triphosphate hydrolases"/>
    <property type="match status" value="1"/>
</dbReference>
<keyword evidence="4" id="KW-0812">Transmembrane</keyword>
<gene>
    <name evidence="10" type="ORF">JTE90_010823</name>
</gene>